<dbReference type="InterPro" id="IPR007627">
    <property type="entry name" value="RNA_pol_sigma70_r2"/>
</dbReference>
<feature type="domain" description="Anti-sigma K factor RskA C-terminal" evidence="10">
    <location>
        <begin position="188"/>
        <end position="316"/>
    </location>
</feature>
<keyword evidence="7" id="KW-0812">Transmembrane</keyword>
<gene>
    <name evidence="11" type="ORF">LZC94_33010</name>
</gene>
<reference evidence="11 12" key="1">
    <citation type="submission" date="2021-12" db="EMBL/GenBank/DDBJ databases">
        <title>Discovery of the Pendulisporaceae a myxobacterial family with distinct sporulation behavior and unique specialized metabolism.</title>
        <authorList>
            <person name="Garcia R."/>
            <person name="Popoff A."/>
            <person name="Bader C.D."/>
            <person name="Loehr J."/>
            <person name="Walesch S."/>
            <person name="Walt C."/>
            <person name="Boldt J."/>
            <person name="Bunk B."/>
            <person name="Haeckl F.J.F.P.J."/>
            <person name="Gunesch A.P."/>
            <person name="Birkelbach J."/>
            <person name="Nuebel U."/>
            <person name="Pietschmann T."/>
            <person name="Bach T."/>
            <person name="Mueller R."/>
        </authorList>
    </citation>
    <scope>NUCLEOTIDE SEQUENCE [LARGE SCALE GENOMIC DNA]</scope>
    <source>
        <strain evidence="11 12">MSr11954</strain>
    </source>
</reference>
<organism evidence="11 12">
    <name type="scientific">Pendulispora albinea</name>
    <dbReference type="NCBI Taxonomy" id="2741071"/>
    <lineage>
        <taxon>Bacteria</taxon>
        <taxon>Pseudomonadati</taxon>
        <taxon>Myxococcota</taxon>
        <taxon>Myxococcia</taxon>
        <taxon>Myxococcales</taxon>
        <taxon>Sorangiineae</taxon>
        <taxon>Pendulisporaceae</taxon>
        <taxon>Pendulispora</taxon>
    </lineage>
</organism>
<dbReference type="Pfam" id="PF10099">
    <property type="entry name" value="RskA_C"/>
    <property type="match status" value="1"/>
</dbReference>
<dbReference type="InterPro" id="IPR013325">
    <property type="entry name" value="RNA_pol_sigma_r2"/>
</dbReference>
<dbReference type="EMBL" id="CP089984">
    <property type="protein sequence ID" value="WXB12658.1"/>
    <property type="molecule type" value="Genomic_DNA"/>
</dbReference>
<keyword evidence="5 6" id="KW-0804">Transcription</keyword>
<evidence type="ECO:0000256" key="1">
    <source>
        <dbReference type="ARBA" id="ARBA00010641"/>
    </source>
</evidence>
<evidence type="ECO:0000256" key="5">
    <source>
        <dbReference type="ARBA" id="ARBA00023163"/>
    </source>
</evidence>
<dbReference type="PANTHER" id="PTHR43133">
    <property type="entry name" value="RNA POLYMERASE ECF-TYPE SIGMA FACTO"/>
    <property type="match status" value="1"/>
</dbReference>
<proteinExistence type="inferred from homology"/>
<dbReference type="InterPro" id="IPR036388">
    <property type="entry name" value="WH-like_DNA-bd_sf"/>
</dbReference>
<dbReference type="InterPro" id="IPR000838">
    <property type="entry name" value="RNA_pol_sigma70_ECF_CS"/>
</dbReference>
<evidence type="ECO:0000256" key="6">
    <source>
        <dbReference type="RuleBase" id="RU000716"/>
    </source>
</evidence>
<feature type="domain" description="RNA polymerase sigma-70 region 2" evidence="8">
    <location>
        <begin position="36"/>
        <end position="102"/>
    </location>
</feature>
<feature type="domain" description="RNA polymerase sigma factor 70 region 4 type 2" evidence="9">
    <location>
        <begin position="134"/>
        <end position="184"/>
    </location>
</feature>
<evidence type="ECO:0000259" key="9">
    <source>
        <dbReference type="Pfam" id="PF08281"/>
    </source>
</evidence>
<evidence type="ECO:0000313" key="12">
    <source>
        <dbReference type="Proteomes" id="UP001370348"/>
    </source>
</evidence>
<dbReference type="Pfam" id="PF04542">
    <property type="entry name" value="Sigma70_r2"/>
    <property type="match status" value="1"/>
</dbReference>
<accession>A0ABZ2LS07</accession>
<dbReference type="Proteomes" id="UP001370348">
    <property type="component" value="Chromosome"/>
</dbReference>
<evidence type="ECO:0000259" key="8">
    <source>
        <dbReference type="Pfam" id="PF04542"/>
    </source>
</evidence>
<protein>
    <recommendedName>
        <fullName evidence="6">RNA polymerase sigma factor</fullName>
    </recommendedName>
</protein>
<dbReference type="InterPro" id="IPR014284">
    <property type="entry name" value="RNA_pol_sigma-70_dom"/>
</dbReference>
<dbReference type="NCBIfam" id="TIGR02937">
    <property type="entry name" value="sigma70-ECF"/>
    <property type="match status" value="1"/>
</dbReference>
<evidence type="ECO:0000256" key="7">
    <source>
        <dbReference type="SAM" id="Phobius"/>
    </source>
</evidence>
<evidence type="ECO:0000256" key="4">
    <source>
        <dbReference type="ARBA" id="ARBA00023125"/>
    </source>
</evidence>
<dbReference type="SUPFAM" id="SSF88659">
    <property type="entry name" value="Sigma3 and sigma4 domains of RNA polymerase sigma factors"/>
    <property type="match status" value="1"/>
</dbReference>
<keyword evidence="7" id="KW-1133">Transmembrane helix</keyword>
<dbReference type="InterPro" id="IPR018764">
    <property type="entry name" value="RskA_C"/>
</dbReference>
<dbReference type="Gene3D" id="1.10.1740.10">
    <property type="match status" value="1"/>
</dbReference>
<dbReference type="RefSeq" id="WP_394822279.1">
    <property type="nucleotide sequence ID" value="NZ_CP089984.1"/>
</dbReference>
<dbReference type="PANTHER" id="PTHR43133:SF62">
    <property type="entry name" value="RNA POLYMERASE SIGMA FACTOR SIGZ"/>
    <property type="match status" value="1"/>
</dbReference>
<dbReference type="SUPFAM" id="SSF88946">
    <property type="entry name" value="Sigma2 domain of RNA polymerase sigma factors"/>
    <property type="match status" value="1"/>
</dbReference>
<keyword evidence="4 6" id="KW-0238">DNA-binding</keyword>
<dbReference type="Pfam" id="PF08281">
    <property type="entry name" value="Sigma70_r4_2"/>
    <property type="match status" value="1"/>
</dbReference>
<keyword evidence="12" id="KW-1185">Reference proteome</keyword>
<evidence type="ECO:0000256" key="3">
    <source>
        <dbReference type="ARBA" id="ARBA00023082"/>
    </source>
</evidence>
<keyword evidence="3 6" id="KW-0731">Sigma factor</keyword>
<keyword evidence="2 6" id="KW-0805">Transcription regulation</keyword>
<dbReference type="PROSITE" id="PS01063">
    <property type="entry name" value="SIGMA70_ECF"/>
    <property type="match status" value="1"/>
</dbReference>
<evidence type="ECO:0000313" key="11">
    <source>
        <dbReference type="EMBL" id="WXB12658.1"/>
    </source>
</evidence>
<sequence>MPSAASQHKVSPASESDEALVARVGLRDEVALRVLHARHAARIFTIAARMAGESVAEDVVQDVLLTVWRKHETFDPARGSFKSWIAQITRRHALNELRRRRRYAKDVPDELEDVPAEALEPDEAQWAAHRRAVVRRAVAALPVAERQALSLAFFDELTHEQVASTLRTPLGTAKSRIRLGMKRLAPVLAAVLVAVVAFLGWKREHQRQELQARALRMVTSSDVVPIRLGPTEGTPPAAHGTYRARAGTGIAVLTVSYLPSIAGAERYAAWVRHGEHWTSLGMIDVRADGSSLLTCENESLATPADEVRVTREANAGPVPRGPAVLEWPVAHR</sequence>
<keyword evidence="7" id="KW-0472">Membrane</keyword>
<name>A0ABZ2LS07_9BACT</name>
<dbReference type="InterPro" id="IPR039425">
    <property type="entry name" value="RNA_pol_sigma-70-like"/>
</dbReference>
<feature type="transmembrane region" description="Helical" evidence="7">
    <location>
        <begin position="184"/>
        <end position="201"/>
    </location>
</feature>
<dbReference type="InterPro" id="IPR013249">
    <property type="entry name" value="RNA_pol_sigma70_r4_t2"/>
</dbReference>
<evidence type="ECO:0000259" key="10">
    <source>
        <dbReference type="Pfam" id="PF10099"/>
    </source>
</evidence>
<dbReference type="Gene3D" id="1.10.10.10">
    <property type="entry name" value="Winged helix-like DNA-binding domain superfamily/Winged helix DNA-binding domain"/>
    <property type="match status" value="1"/>
</dbReference>
<comment type="similarity">
    <text evidence="1 6">Belongs to the sigma-70 factor family. ECF subfamily.</text>
</comment>
<dbReference type="InterPro" id="IPR013324">
    <property type="entry name" value="RNA_pol_sigma_r3/r4-like"/>
</dbReference>
<evidence type="ECO:0000256" key="2">
    <source>
        <dbReference type="ARBA" id="ARBA00023015"/>
    </source>
</evidence>